<keyword evidence="4" id="KW-1185">Reference proteome</keyword>
<organism evidence="3 4">
    <name type="scientific">Cristinia sonorae</name>
    <dbReference type="NCBI Taxonomy" id="1940300"/>
    <lineage>
        <taxon>Eukaryota</taxon>
        <taxon>Fungi</taxon>
        <taxon>Dikarya</taxon>
        <taxon>Basidiomycota</taxon>
        <taxon>Agaricomycotina</taxon>
        <taxon>Agaricomycetes</taxon>
        <taxon>Agaricomycetidae</taxon>
        <taxon>Agaricales</taxon>
        <taxon>Pleurotineae</taxon>
        <taxon>Stephanosporaceae</taxon>
        <taxon>Cristinia</taxon>
    </lineage>
</organism>
<gene>
    <name evidence="3" type="ORF">BXZ70DRAFT_911418</name>
</gene>
<dbReference type="EMBL" id="JAEVFJ010000066">
    <property type="protein sequence ID" value="KAH8077092.1"/>
    <property type="molecule type" value="Genomic_DNA"/>
</dbReference>
<accession>A0A8K0XJR6</accession>
<feature type="chain" id="PRO_5035443085" evidence="2">
    <location>
        <begin position="18"/>
        <end position="399"/>
    </location>
</feature>
<protein>
    <submittedName>
        <fullName evidence="3">Uncharacterized protein</fullName>
    </submittedName>
</protein>
<reference evidence="3" key="1">
    <citation type="journal article" date="2021" name="New Phytol.">
        <title>Evolutionary innovations through gain and loss of genes in the ectomycorrhizal Boletales.</title>
        <authorList>
            <person name="Wu G."/>
            <person name="Miyauchi S."/>
            <person name="Morin E."/>
            <person name="Kuo A."/>
            <person name="Drula E."/>
            <person name="Varga T."/>
            <person name="Kohler A."/>
            <person name="Feng B."/>
            <person name="Cao Y."/>
            <person name="Lipzen A."/>
            <person name="Daum C."/>
            <person name="Hundley H."/>
            <person name="Pangilinan J."/>
            <person name="Johnson J."/>
            <person name="Barry K."/>
            <person name="LaButti K."/>
            <person name="Ng V."/>
            <person name="Ahrendt S."/>
            <person name="Min B."/>
            <person name="Choi I.G."/>
            <person name="Park H."/>
            <person name="Plett J.M."/>
            <person name="Magnuson J."/>
            <person name="Spatafora J.W."/>
            <person name="Nagy L.G."/>
            <person name="Henrissat B."/>
            <person name="Grigoriev I.V."/>
            <person name="Yang Z.L."/>
            <person name="Xu J."/>
            <person name="Martin F.M."/>
        </authorList>
    </citation>
    <scope>NUCLEOTIDE SEQUENCE</scope>
    <source>
        <strain evidence="3">KKN 215</strain>
    </source>
</reference>
<feature type="compositionally biased region" description="Polar residues" evidence="1">
    <location>
        <begin position="378"/>
        <end position="399"/>
    </location>
</feature>
<dbReference type="AlphaFoldDB" id="A0A8K0XJR6"/>
<evidence type="ECO:0000256" key="2">
    <source>
        <dbReference type="SAM" id="SignalP"/>
    </source>
</evidence>
<evidence type="ECO:0000256" key="1">
    <source>
        <dbReference type="SAM" id="MobiDB-lite"/>
    </source>
</evidence>
<sequence>MWLVNSVWSLFLIFGQAGVDLGWLNESGATGGGNLRALVTVACAIPPELLERRGMGLLTAVCFGGGDAAREPEKSFGDGDEVASGSESRGVAQDRLGWYRKPDGMNNAYNRGVGVFGLREASPFKTARDLGGKLPGYLPSRPYLFKSWSKNSRIIYFLRSVVHLGVQGDSVELPGPGTNQRSLDVYFEIKKHFPVRFFISAITHGGVGRQQTLRLETSGVSWGFVVNAIRPGIMRSEASGPDDCHNTESRGMRKTHFSPIRPIRIDPIRKQAPSKVLSWSRRLLVQRLLWDARAHITIDVLSGGSEAYGSQDDGRASRSASHYHRTRLGRSRVEWFAMAAASSEKNIATATYHWATALKRNDIDTRLAKADEKCPSELQKSANSHGRSSMHATNPVGNQ</sequence>
<comment type="caution">
    <text evidence="3">The sequence shown here is derived from an EMBL/GenBank/DDBJ whole genome shotgun (WGS) entry which is preliminary data.</text>
</comment>
<keyword evidence="2" id="KW-0732">Signal</keyword>
<feature type="region of interest" description="Disordered" evidence="1">
    <location>
        <begin position="370"/>
        <end position="399"/>
    </location>
</feature>
<dbReference type="Proteomes" id="UP000813824">
    <property type="component" value="Unassembled WGS sequence"/>
</dbReference>
<name>A0A8K0XJR6_9AGAR</name>
<feature type="signal peptide" evidence="2">
    <location>
        <begin position="1"/>
        <end position="17"/>
    </location>
</feature>
<proteinExistence type="predicted"/>
<evidence type="ECO:0000313" key="4">
    <source>
        <dbReference type="Proteomes" id="UP000813824"/>
    </source>
</evidence>
<evidence type="ECO:0000313" key="3">
    <source>
        <dbReference type="EMBL" id="KAH8077092.1"/>
    </source>
</evidence>